<dbReference type="InParanoid" id="A0A067RVE2"/>
<dbReference type="Gene3D" id="1.25.40.180">
    <property type="match status" value="3"/>
</dbReference>
<dbReference type="Proteomes" id="UP000027135">
    <property type="component" value="Unassembled WGS sequence"/>
</dbReference>
<evidence type="ECO:0000256" key="7">
    <source>
        <dbReference type="ARBA" id="ARBA00022843"/>
    </source>
</evidence>
<gene>
    <name evidence="17" type="ORF">L798_11040</name>
</gene>
<feature type="domain" description="MI" evidence="16">
    <location>
        <begin position="551"/>
        <end position="674"/>
    </location>
</feature>
<dbReference type="SUPFAM" id="SSF48371">
    <property type="entry name" value="ARM repeat"/>
    <property type="match status" value="3"/>
</dbReference>
<proteinExistence type="inferred from homology"/>
<dbReference type="PROSITE" id="PS51363">
    <property type="entry name" value="W2"/>
    <property type="match status" value="1"/>
</dbReference>
<keyword evidence="9" id="KW-0648">Protein biosynthesis</keyword>
<comment type="function">
    <text evidence="11">Appears to play a role in the switch from cap-dependent to IRES-mediated translation during mitosis, apoptosis and viral infection. Cleaved by some caspases and viral proteases.</text>
</comment>
<keyword evidence="5" id="KW-0396">Initiation factor</keyword>
<evidence type="ECO:0000313" key="17">
    <source>
        <dbReference type="EMBL" id="KDR23849.1"/>
    </source>
</evidence>
<evidence type="ECO:0000256" key="4">
    <source>
        <dbReference type="ARBA" id="ARBA00022499"/>
    </source>
</evidence>
<dbReference type="CDD" id="cd11559">
    <property type="entry name" value="W2_eIF4G1_like"/>
    <property type="match status" value="1"/>
</dbReference>
<dbReference type="Pfam" id="PF02020">
    <property type="entry name" value="W2"/>
    <property type="match status" value="1"/>
</dbReference>
<feature type="non-terminal residue" evidence="17">
    <location>
        <position position="1"/>
    </location>
</feature>
<feature type="domain" description="W2" evidence="15">
    <location>
        <begin position="720"/>
        <end position="894"/>
    </location>
</feature>
<evidence type="ECO:0000313" key="18">
    <source>
        <dbReference type="Proteomes" id="UP000027135"/>
    </source>
</evidence>
<accession>A0A067RVE2</accession>
<sequence length="894" mass="101863">QVRGILNKLTPEKFQKLSDDLLQTELNSGVILKGVILLIFEKALDEPKYSSMYAQLCKRLSEEAPNLEPPDSPCCTFRLLLLNKCRTEFENRSKASEAFEHRDGPLAPEEEERRQLAKRKMLGNIKFIGELGKLEILSESILHRCIKQLLDKKKNRRNGSKDMAEDLECLSQIMRTCGRILDSDKGKKLMDQYFERMGFLVENQELPLRIRFMLRDVIELRRDKWVPRKATNTEGPMPIHQLRRTASTVLVTLSTSLQVIATQVCLLNLSFFCVKFTCLQYYQYLSQFGALTITATPTLHSSLIPRIYCGVQPLLTEWEDQFGGNGFQSNYRPGGSQSRPHQQQAFYPGAPSNRQNFSQNHSKQNHNINNSQQQQNFNNSGNKELPPRFKNKILLAQQQGQGNLEDVSLRPAPMSMMFKQSNTKPVLLSTACATARLGTNLGSHLSSTPSSPLPPPFANITQLINVLRNNQSFMCAVCCHIVLNYAIQQQRSFLCLNVGRAPGLMSEPLMAPPQLKPSPPLLHKEPPILIKQASLDKSKGGKKDKGPSKEDVLKKIESLMEEYLQSGSVQDALSSYREQKIPDRYLRYILLAIMTQTLDKNDADRELAGNLIVELKKESLVTSAQFLEGFRELVMHMAEKDQEIPRIYSHVAGFAAHAVSEDLVSLLEISEITENGAHYPLFMLILQQLYKTQGKTRLTQLFNDSKVNLLNMLPEVDRTKDRLSEILEDRGLTFLFPLLRIQSELWKQLQADPNPTQFYKWIKENLDPSYHTNAGFINALMTVLVKYITQESTLVEGCDPNAVPEKALQEKEKALLEKFKLVLQAFLHEQTDLQVVAVYALQVYCYSLHFPKGMLLRWFVNLYDLEIVEEDAFLKWKEDITDAYPGKGKALFQV</sequence>
<feature type="region of interest" description="Disordered" evidence="14">
    <location>
        <begin position="326"/>
        <end position="384"/>
    </location>
</feature>
<feature type="compositionally biased region" description="Low complexity" evidence="14">
    <location>
        <begin position="358"/>
        <end position="382"/>
    </location>
</feature>
<dbReference type="PANTHER" id="PTHR23253:SF9">
    <property type="entry name" value="EUKARYOTIC TRANSLATION INITIATION FACTOR 4 GAMMA 2"/>
    <property type="match status" value="1"/>
</dbReference>
<dbReference type="SMART" id="SM00515">
    <property type="entry name" value="eIF5C"/>
    <property type="match status" value="1"/>
</dbReference>
<keyword evidence="4" id="KW-1017">Isopeptide bond</keyword>
<keyword evidence="7" id="KW-0832">Ubl conjugation</keyword>
<evidence type="ECO:0000256" key="10">
    <source>
        <dbReference type="ARBA" id="ARBA00022990"/>
    </source>
</evidence>
<dbReference type="FunCoup" id="A0A067RVE2">
    <property type="interactions" value="1338"/>
</dbReference>
<evidence type="ECO:0000256" key="13">
    <source>
        <dbReference type="ARBA" id="ARBA00046720"/>
    </source>
</evidence>
<keyword evidence="10" id="KW-0007">Acetylation</keyword>
<evidence type="ECO:0000256" key="11">
    <source>
        <dbReference type="ARBA" id="ARBA00037759"/>
    </source>
</evidence>
<dbReference type="InterPro" id="IPR003891">
    <property type="entry name" value="Initiation_fac_eIF4g_MI"/>
</dbReference>
<dbReference type="GO" id="GO:0003743">
    <property type="term" value="F:translation initiation factor activity"/>
    <property type="evidence" value="ECO:0007669"/>
    <property type="project" value="UniProtKB-KW"/>
</dbReference>
<keyword evidence="6" id="KW-0597">Phosphoprotein</keyword>
<dbReference type="GO" id="GO:0006417">
    <property type="term" value="P:regulation of translation"/>
    <property type="evidence" value="ECO:0007669"/>
    <property type="project" value="UniProtKB-KW"/>
</dbReference>
<protein>
    <recommendedName>
        <fullName evidence="12">Eukaryotic translation initiation factor 4 gamma 2</fullName>
    </recommendedName>
</protein>
<dbReference type="GO" id="GO:0016281">
    <property type="term" value="C:eukaryotic translation initiation factor 4F complex"/>
    <property type="evidence" value="ECO:0007669"/>
    <property type="project" value="TreeGrafter"/>
</dbReference>
<evidence type="ECO:0000256" key="5">
    <source>
        <dbReference type="ARBA" id="ARBA00022540"/>
    </source>
</evidence>
<dbReference type="InterPro" id="IPR016024">
    <property type="entry name" value="ARM-type_fold"/>
</dbReference>
<feature type="compositionally biased region" description="Polar residues" evidence="14">
    <location>
        <begin position="327"/>
        <end position="345"/>
    </location>
</feature>
<evidence type="ECO:0000256" key="14">
    <source>
        <dbReference type="SAM" id="MobiDB-lite"/>
    </source>
</evidence>
<evidence type="ECO:0000259" key="15">
    <source>
        <dbReference type="PROSITE" id="PS51363"/>
    </source>
</evidence>
<dbReference type="OMA" id="CAPLDIN"/>
<dbReference type="eggNOG" id="KOG0401">
    <property type="taxonomic scope" value="Eukaryota"/>
</dbReference>
<feature type="non-terminal residue" evidence="17">
    <location>
        <position position="894"/>
    </location>
</feature>
<reference evidence="17 18" key="1">
    <citation type="journal article" date="2014" name="Nat. Commun.">
        <title>Molecular traces of alternative social organization in a termite genome.</title>
        <authorList>
            <person name="Terrapon N."/>
            <person name="Li C."/>
            <person name="Robertson H.M."/>
            <person name="Ji L."/>
            <person name="Meng X."/>
            <person name="Booth W."/>
            <person name="Chen Z."/>
            <person name="Childers C.P."/>
            <person name="Glastad K.M."/>
            <person name="Gokhale K."/>
            <person name="Gowin J."/>
            <person name="Gronenberg W."/>
            <person name="Hermansen R.A."/>
            <person name="Hu H."/>
            <person name="Hunt B.G."/>
            <person name="Huylmans A.K."/>
            <person name="Khalil S.M."/>
            <person name="Mitchell R.D."/>
            <person name="Munoz-Torres M.C."/>
            <person name="Mustard J.A."/>
            <person name="Pan H."/>
            <person name="Reese J.T."/>
            <person name="Scharf M.E."/>
            <person name="Sun F."/>
            <person name="Vogel H."/>
            <person name="Xiao J."/>
            <person name="Yang W."/>
            <person name="Yang Z."/>
            <person name="Yang Z."/>
            <person name="Zhou J."/>
            <person name="Zhu J."/>
            <person name="Brent C.S."/>
            <person name="Elsik C.G."/>
            <person name="Goodisman M.A."/>
            <person name="Liberles D.A."/>
            <person name="Roe R.M."/>
            <person name="Vargo E.L."/>
            <person name="Vilcinskas A."/>
            <person name="Wang J."/>
            <person name="Bornberg-Bauer E."/>
            <person name="Korb J."/>
            <person name="Zhang G."/>
            <person name="Liebig J."/>
        </authorList>
    </citation>
    <scope>NUCLEOTIDE SEQUENCE [LARGE SCALE GENOMIC DNA]</scope>
    <source>
        <tissue evidence="17">Whole organism</tissue>
    </source>
</reference>
<name>A0A067RVE2_ZOONE</name>
<keyword evidence="8" id="KW-0810">Translation regulation</keyword>
<dbReference type="AlphaFoldDB" id="A0A067RVE2"/>
<evidence type="ECO:0000256" key="8">
    <source>
        <dbReference type="ARBA" id="ARBA00022845"/>
    </source>
</evidence>
<dbReference type="Pfam" id="PF02854">
    <property type="entry name" value="MIF4G"/>
    <property type="match status" value="1"/>
</dbReference>
<organism evidence="17 18">
    <name type="scientific">Zootermopsis nevadensis</name>
    <name type="common">Dampwood termite</name>
    <dbReference type="NCBI Taxonomy" id="136037"/>
    <lineage>
        <taxon>Eukaryota</taxon>
        <taxon>Metazoa</taxon>
        <taxon>Ecdysozoa</taxon>
        <taxon>Arthropoda</taxon>
        <taxon>Hexapoda</taxon>
        <taxon>Insecta</taxon>
        <taxon>Pterygota</taxon>
        <taxon>Neoptera</taxon>
        <taxon>Polyneoptera</taxon>
        <taxon>Dictyoptera</taxon>
        <taxon>Blattodea</taxon>
        <taxon>Blattoidea</taxon>
        <taxon>Termitoidae</taxon>
        <taxon>Termopsidae</taxon>
        <taxon>Zootermopsis</taxon>
    </lineage>
</organism>
<comment type="subunit">
    <text evidence="13">Interacts with the serine/threonine protein kinases MKNK1 and MKNK2. Binds EIF4A and EIF3. Interacts with MIF4GD. Interacts with DAZAP2.</text>
</comment>
<dbReference type="PROSITE" id="PS51366">
    <property type="entry name" value="MI"/>
    <property type="match status" value="1"/>
</dbReference>
<dbReference type="PANTHER" id="PTHR23253">
    <property type="entry name" value="EUKARYOTIC TRANSLATION INITIATION FACTOR 4 GAMMA"/>
    <property type="match status" value="1"/>
</dbReference>
<keyword evidence="2" id="KW-0488">Methylation</keyword>
<dbReference type="InterPro" id="IPR003307">
    <property type="entry name" value="W2_domain"/>
</dbReference>
<dbReference type="FunFam" id="1.25.40.180:FF:000007">
    <property type="entry name" value="Eukaryotic translation initiation factor 4 gamma 2"/>
    <property type="match status" value="1"/>
</dbReference>
<evidence type="ECO:0000256" key="9">
    <source>
        <dbReference type="ARBA" id="ARBA00022917"/>
    </source>
</evidence>
<dbReference type="STRING" id="136037.A0A067RVE2"/>
<evidence type="ECO:0000256" key="1">
    <source>
        <dbReference type="ARBA" id="ARBA00005775"/>
    </source>
</evidence>
<comment type="similarity">
    <text evidence="1">Belongs to the eukaryotic initiation factor 4G family.</text>
</comment>
<dbReference type="Pfam" id="PF02847">
    <property type="entry name" value="MA3"/>
    <property type="match status" value="1"/>
</dbReference>
<dbReference type="InterPro" id="IPR003890">
    <property type="entry name" value="MIF4G-like_typ-3"/>
</dbReference>
<dbReference type="SMART" id="SM00544">
    <property type="entry name" value="MA3"/>
    <property type="match status" value="1"/>
</dbReference>
<keyword evidence="18" id="KW-1185">Reference proteome</keyword>
<evidence type="ECO:0000256" key="3">
    <source>
        <dbReference type="ARBA" id="ARBA00022491"/>
    </source>
</evidence>
<dbReference type="EMBL" id="KK852442">
    <property type="protein sequence ID" value="KDR23849.1"/>
    <property type="molecule type" value="Genomic_DNA"/>
</dbReference>
<dbReference type="GO" id="GO:0003729">
    <property type="term" value="F:mRNA binding"/>
    <property type="evidence" value="ECO:0007669"/>
    <property type="project" value="TreeGrafter"/>
</dbReference>
<evidence type="ECO:0000256" key="6">
    <source>
        <dbReference type="ARBA" id="ARBA00022553"/>
    </source>
</evidence>
<dbReference type="SMART" id="SM00543">
    <property type="entry name" value="MIF4G"/>
    <property type="match status" value="1"/>
</dbReference>
<evidence type="ECO:0000256" key="2">
    <source>
        <dbReference type="ARBA" id="ARBA00022481"/>
    </source>
</evidence>
<evidence type="ECO:0000256" key="12">
    <source>
        <dbReference type="ARBA" id="ARBA00040449"/>
    </source>
</evidence>
<evidence type="ECO:0000259" key="16">
    <source>
        <dbReference type="PROSITE" id="PS51366"/>
    </source>
</evidence>
<keyword evidence="3" id="KW-0678">Repressor</keyword>
<dbReference type="FunFam" id="1.25.40.180:FF:000061">
    <property type="entry name" value="Eukaryotic translation initiation factor 4 gamma 2"/>
    <property type="match status" value="1"/>
</dbReference>